<gene>
    <name evidence="4" type="ORF">SAMN02745227_01301</name>
</gene>
<dbReference type="SUPFAM" id="SSF55729">
    <property type="entry name" value="Acyl-CoA N-acyltransferases (Nat)"/>
    <property type="match status" value="1"/>
</dbReference>
<dbReference type="PROSITE" id="PS51186">
    <property type="entry name" value="GNAT"/>
    <property type="match status" value="1"/>
</dbReference>
<evidence type="ECO:0000313" key="4">
    <source>
        <dbReference type="EMBL" id="SHK01310.1"/>
    </source>
</evidence>
<dbReference type="CDD" id="cd04301">
    <property type="entry name" value="NAT_SF"/>
    <property type="match status" value="1"/>
</dbReference>
<dbReference type="Gene3D" id="3.40.630.30">
    <property type="match status" value="1"/>
</dbReference>
<evidence type="ECO:0000259" key="3">
    <source>
        <dbReference type="PROSITE" id="PS51186"/>
    </source>
</evidence>
<sequence length="65" mass="7600">MDFGIHPEFQGKGYGKNLLRYLINNLLQEGFKYLNLAVTKENVKAYNLYKNFPFSVVGEFTVYML</sequence>
<dbReference type="STRING" id="1120989.SAMN02745227_01301"/>
<dbReference type="RefSeq" id="WP_072907288.1">
    <property type="nucleotide sequence ID" value="NZ_FRAI01000012.1"/>
</dbReference>
<dbReference type="OrthoDB" id="2000632at2"/>
<evidence type="ECO:0000313" key="5">
    <source>
        <dbReference type="Proteomes" id="UP000243547"/>
    </source>
</evidence>
<keyword evidence="5" id="KW-1185">Reference proteome</keyword>
<dbReference type="Proteomes" id="UP000243547">
    <property type="component" value="Unassembled WGS sequence"/>
</dbReference>
<accession>A0A1M6P070</accession>
<reference evidence="5" key="1">
    <citation type="submission" date="2016-11" db="EMBL/GenBank/DDBJ databases">
        <authorList>
            <person name="Varghese N."/>
            <person name="Submissions S."/>
        </authorList>
    </citation>
    <scope>NUCLEOTIDE SEQUENCE [LARGE SCALE GENOMIC DNA]</scope>
    <source>
        <strain evidence="5">DSM 14826</strain>
    </source>
</reference>
<evidence type="ECO:0000256" key="1">
    <source>
        <dbReference type="ARBA" id="ARBA00022679"/>
    </source>
</evidence>
<dbReference type="InterPro" id="IPR000182">
    <property type="entry name" value="GNAT_dom"/>
</dbReference>
<protein>
    <submittedName>
        <fullName evidence="4">Acetyltransferase (GNAT) family protein</fullName>
    </submittedName>
</protein>
<dbReference type="PANTHER" id="PTHR43420">
    <property type="entry name" value="ACETYLTRANSFERASE"/>
    <property type="match status" value="1"/>
</dbReference>
<dbReference type="EMBL" id="FRAI01000012">
    <property type="protein sequence ID" value="SHK01310.1"/>
    <property type="molecule type" value="Genomic_DNA"/>
</dbReference>
<keyword evidence="2" id="KW-0012">Acyltransferase</keyword>
<dbReference type="AlphaFoldDB" id="A0A1M6P070"/>
<proteinExistence type="predicted"/>
<keyword evidence="1 4" id="KW-0808">Transferase</keyword>
<dbReference type="GO" id="GO:0016747">
    <property type="term" value="F:acyltransferase activity, transferring groups other than amino-acyl groups"/>
    <property type="evidence" value="ECO:0007669"/>
    <property type="project" value="InterPro"/>
</dbReference>
<evidence type="ECO:0000256" key="2">
    <source>
        <dbReference type="ARBA" id="ARBA00023315"/>
    </source>
</evidence>
<dbReference type="InterPro" id="IPR050680">
    <property type="entry name" value="YpeA/RimI_acetyltransf"/>
</dbReference>
<dbReference type="InterPro" id="IPR016181">
    <property type="entry name" value="Acyl_CoA_acyltransferase"/>
</dbReference>
<feature type="domain" description="N-acetyltransferase" evidence="3">
    <location>
        <begin position="1"/>
        <end position="65"/>
    </location>
</feature>
<name>A0A1M6P070_9FIRM</name>
<organism evidence="4 5">
    <name type="scientific">Anaerobranca californiensis DSM 14826</name>
    <dbReference type="NCBI Taxonomy" id="1120989"/>
    <lineage>
        <taxon>Bacteria</taxon>
        <taxon>Bacillati</taxon>
        <taxon>Bacillota</taxon>
        <taxon>Clostridia</taxon>
        <taxon>Eubacteriales</taxon>
        <taxon>Proteinivoracaceae</taxon>
        <taxon>Anaerobranca</taxon>
    </lineage>
</organism>
<dbReference type="Pfam" id="PF00583">
    <property type="entry name" value="Acetyltransf_1"/>
    <property type="match status" value="1"/>
</dbReference>